<dbReference type="Pfam" id="PF09411">
    <property type="entry name" value="PagL"/>
    <property type="match status" value="1"/>
</dbReference>
<evidence type="ECO:0000256" key="3">
    <source>
        <dbReference type="ARBA" id="ARBA00023237"/>
    </source>
</evidence>
<keyword evidence="2 4" id="KW-0472">Membrane</keyword>
<keyword evidence="5" id="KW-0378">Hydrolase</keyword>
<reference evidence="5" key="1">
    <citation type="submission" date="2022-12" db="EMBL/GenBank/DDBJ databases">
        <title>Phocaeicola acetigenes sp. nov., isolated feces from a healthy human.</title>
        <authorList>
            <person name="Do H."/>
            <person name="Ha Y.B."/>
            <person name="Kim J.-S."/>
            <person name="Suh M.K."/>
            <person name="Kim H.S."/>
            <person name="Lee J.-S."/>
        </authorList>
    </citation>
    <scope>NUCLEOTIDE SEQUENCE</scope>
    <source>
        <strain evidence="5">KGMB11183</strain>
    </source>
</reference>
<evidence type="ECO:0000256" key="2">
    <source>
        <dbReference type="ARBA" id="ARBA00023136"/>
    </source>
</evidence>
<evidence type="ECO:0000313" key="6">
    <source>
        <dbReference type="Proteomes" id="UP001141933"/>
    </source>
</evidence>
<protein>
    <submittedName>
        <fullName evidence="5">Acyloxyacyl hydrolase</fullName>
    </submittedName>
</protein>
<dbReference type="GO" id="GO:0016787">
    <property type="term" value="F:hydrolase activity"/>
    <property type="evidence" value="ECO:0007669"/>
    <property type="project" value="UniProtKB-KW"/>
</dbReference>
<evidence type="ECO:0000313" key="5">
    <source>
        <dbReference type="EMBL" id="MCZ8372802.1"/>
    </source>
</evidence>
<comment type="subcellular location">
    <subcellularLocation>
        <location evidence="1">Cell outer membrane</location>
    </subcellularLocation>
</comment>
<gene>
    <name evidence="5" type="ORF">O6P32_08800</name>
</gene>
<dbReference type="RefSeq" id="WP_269878057.1">
    <property type="nucleotide sequence ID" value="NZ_JAPZVM010000006.1"/>
</dbReference>
<dbReference type="EMBL" id="JAPZVM010000006">
    <property type="protein sequence ID" value="MCZ8372802.1"/>
    <property type="molecule type" value="Genomic_DNA"/>
</dbReference>
<keyword evidence="4" id="KW-0812">Transmembrane</keyword>
<accession>A0ABT4PIB5</accession>
<dbReference type="Proteomes" id="UP001141933">
    <property type="component" value="Unassembled WGS sequence"/>
</dbReference>
<proteinExistence type="predicted"/>
<name>A0ABT4PIB5_9BACT</name>
<dbReference type="Gene3D" id="2.40.170.20">
    <property type="entry name" value="TonB-dependent receptor, beta-barrel domain"/>
    <property type="match status" value="1"/>
</dbReference>
<evidence type="ECO:0000256" key="1">
    <source>
        <dbReference type="ARBA" id="ARBA00004442"/>
    </source>
</evidence>
<evidence type="ECO:0000256" key="4">
    <source>
        <dbReference type="SAM" id="Phobius"/>
    </source>
</evidence>
<keyword evidence="3" id="KW-0998">Cell outer membrane</keyword>
<sequence length="408" mass="46306">MKQFPNKIWNIIFRILCLGGMMAGGVSFVWGRSVLPDTLDTGPVHRIDMDLRPAYVFPTHGFFCGNNAKGKSVNTQLAAHFRYSFQFSPASRLRQLYPYAYQGVGVAYNTFPQTSEMGNPVAVYVFQGSRIARFSSRLSLDYEWNFGASFGWKKYNRETNPYNDVVGSAINAYISAGFFLNWQLSPKWNLTAGIDFVHYSNGNTNYPNSGVNTVGARIGLSHTLGQEAGMQHVSEHWEKLSGRQRFCYDFVVYGSTRKRGIMWDEEHGELIPGSFGVAGFNFNPMYIVNKYFRTGISLDAQYDESANLREFRVEGTSGENIKFYRPPFREQIAVGVSLRAELNMPIFSVNVGIGHNLFFTGEDTRGFYQILALKTFLTRHVFLHVGYQLNNFKNPNNLMLGIGYRFGR</sequence>
<organism evidence="5 6">
    <name type="scientific">Phocaeicola acetigenes</name>
    <dbReference type="NCBI Taxonomy" id="3016083"/>
    <lineage>
        <taxon>Bacteria</taxon>
        <taxon>Pseudomonadati</taxon>
        <taxon>Bacteroidota</taxon>
        <taxon>Bacteroidia</taxon>
        <taxon>Bacteroidales</taxon>
        <taxon>Bacteroidaceae</taxon>
        <taxon>Phocaeicola</taxon>
    </lineage>
</organism>
<dbReference type="InterPro" id="IPR036942">
    <property type="entry name" value="Beta-barrel_TonB_sf"/>
</dbReference>
<comment type="caution">
    <text evidence="5">The sequence shown here is derived from an EMBL/GenBank/DDBJ whole genome shotgun (WGS) entry which is preliminary data.</text>
</comment>
<dbReference type="InterPro" id="IPR018550">
    <property type="entry name" value="Lipid-A_deacylase-rel"/>
</dbReference>
<keyword evidence="6" id="KW-1185">Reference proteome</keyword>
<feature type="transmembrane region" description="Helical" evidence="4">
    <location>
        <begin position="12"/>
        <end position="31"/>
    </location>
</feature>
<keyword evidence="4" id="KW-1133">Transmembrane helix</keyword>